<dbReference type="RefSeq" id="WP_188361513.1">
    <property type="nucleotide sequence ID" value="NZ_BMFG01000003.1"/>
</dbReference>
<dbReference type="EMBL" id="BMFG01000003">
    <property type="protein sequence ID" value="GGD22426.1"/>
    <property type="molecule type" value="Genomic_DNA"/>
</dbReference>
<evidence type="ECO:0000313" key="3">
    <source>
        <dbReference type="Proteomes" id="UP000625735"/>
    </source>
</evidence>
<evidence type="ECO:0008006" key="4">
    <source>
        <dbReference type="Google" id="ProtNLM"/>
    </source>
</evidence>
<feature type="chain" id="PRO_5036873479" description="Gliding motility-associated C-terminal domain-containing protein" evidence="1">
    <location>
        <begin position="29"/>
        <end position="4465"/>
    </location>
</feature>
<evidence type="ECO:0000256" key="1">
    <source>
        <dbReference type="SAM" id="SignalP"/>
    </source>
</evidence>
<sequence length="4465" mass="466450">MKAPKLPTAIKAIVLFNCLFLFNLIAQAQVAVPFTVRYENNLKGDMTLIANSIVNRQTSTEGPNVPYNTLGNTSQYNDNFNMLYVDIDSDASTFSSSSAVLTLPNGGCNKIVYAGLYWSATYRFNTGYSTSAGDGDGVRFSDFNQVKLKLPGGAYQDITGQILFDGFTDPNFIANSPYACYADITNLVTGLANPEGEYTIANIRATQGFINGGGVSGGWTIFFVYENPQMPGKFITSYDGFAGVRAAIGTTDIEYSGFTTLPPPFPVRAQLASAALEGDNRITGDQLRFKASTNPTFTDLSGALKPVNNFFNSRITLKDVEFLDRTPNSRNTLGYDSDIITIPNPGNLVLPNNSTAATLQITSTQDTYFMFFNAFNVDVIEPDINLVKTVQDLAGTDIGGANVTLGQFLDYVITFQNIGNDDSTNSVIRDILPVNTSLISVDLSGAPGVTYTYNPATKELLFSIPDNLLEIGDPIYTIRIRVQVATTCSELEDACSNIIQNQAYTTYQGVLNSNVISDDPSFAGLDSCGFGQPGPANFLVDIDDCIFTTNEILCGSSIVLTAANDYIAYVWTNSNGDVIGTNQSVTVSSVGTYTVVNTAAPPCIGITQTFNVTLFGATQTNPIIPFADEVVVCPNDGEELPLIFLCGVNDSRLLQISNSDAVSIIWEVLNEASCPPVGVDDCANKNAACNWTTVGTGPNYNATTAGQYRVTLNYQNGCFTRFYFNVFANLLDVQYTTTNLICNTPGSITITNLPSDYEFQLVNQTTNTILVPYQNNPIFTVAQAGVYLVQIRQIGVVDGCLFEVPNIGIQQNDFQVNVITQNASCNGQGSIRLQALNVLPQYYFTISGPVSISVGPVQDNDYTFNNLNPGTYTVTVTTDDGCSFTDTVTITPNTLNLTAQVSQHISCNQGNIQMSSGGGQPPYVYAIYSYNGVLQNPTAADYQTSVIFDIDFGGQGTYVFIMVDNNNCFTLSNPVTIDLIPNVTVNTTVQNVSCNGGSNGSINFAISNANGYNISYELLDGNGNVIYTGASGLFTGLAAGDYTVNLIQSKGNRTCVFTYNFTITEPDPIVGNAVVIQDYTCLTNSGSIGIAAGSVSGGVPPYQYSIDGITFGAATTFTGLTAGTYTITIRDANNCIATTNAITFAPLNQITDITITATAVTCPALSSNVTLTAVGGNAPFVYEIIAPSGQIANNGNNPTFNGLAPGTYTFLVTDNNGCYYQENYTIYPITPITVVGVLVANVVCLGDSNGALTYTVNSPNPYNYTVVNGLGTTVASASNSSLTTIPLTGIPASTYTITVTDTTTNCTATSAVTIAAPTAALAINITTNPITCLSNGNVTATATGGWGSNQYTLTQPNATVVGPQTNGSFGNLSQTGTYTISVTDANGCIVSTTFTLTTPPTVTASIAASSDICYDTSNAATLVVSVSGGTAPFVYSINGGPNQNSNTFANLTPGSYTITVTDSFGCTATVSQIITPQLLASTSIVKGLDCTATPDALIETSITGGLAPFTYQVAINGGAFGSSTAVIGTTLSYQTATAGTYQFLFTDAQGCTFTSGVYTIQPITLPSITSVIQTQNILCHGEASGAISITLDTTVGTAPFVISVVNTTTGVDYGNQTAGLTAGNYVITVTDANSCSDTENITITQPDLITYTITSIPITCDSLTGTNLGQITIQNVAGGVAPFTYYLTNNFGDIFTPYLAATGEDYTFTIVNFGIYQVDVIDANGCSVVTSNIIIASPPNDLEIDISTATVDCVSGGTAVVTVTTSVIGGPYQFGILDSNTSPYSSNFIPSDVPGGSTATFTGLIPGVTYTFVVFDQTTNCYFIKSADLPIQSPSNLNAVLDVVSNVSCTGNVDGNVSFTFSNYDAGATAVTYEIFNLQFNVSTGITGTTTPLLGGPVTVSNFGLLGPGTYYILFTEIGGAFNGCSTASASFTISQSTNLLQVTASISQNDNCNLNAGQITAVGQFGTPPYQFQIINSGDTPPTAATWAGSSNSVFNVEAGNYIIYIKDANDCIQATPSTIIVVSDPEPVITASVSNQCNTPDGSFIITVNRTLDGIAPYSYSFNGGAFQSQAAATFTYTNLTSGTYTIEIQDANGCGNLVSVTILPALNASPVIDALPTCADNDGVISVIPSGGSGNYEFTLQNNLGVTIQGPQASSTFNGLAAGDYTVIVTDTTSSCSSSASVTLSVPAPVVFTTSTSTVNCNGVSDGSITIVLDASNTNPPYVFSVTDGINPPIVQNNGFFTGLPAGTYTVTVTSDRDCQDVQIIQIIEPSLLAISATATSFVCDALNTVQASVITVTVSDDAFGNPSGTAPYNYSIDGTNYFPTNTFNVVDNGAVQNITVYVKDANNCIQTTSVIINPLPTITAVSVTQTTAITCINDAIVTIGVVGGSGDFTYELLPSGPVQVNNPIFALTTPGSYVFQVTDNVTGCYSLTTPFEIAPFDTIDVVITANSPVTCFGDTDGTVTIDVTGYSGAYSYEVQNNLGATIASGNGNTSVNPFTITGLLAGNHQVTITATDSPFCTAISATTTVGSPDSPLQIVATETANVTCDNNSGVIVATATGGWGNYQYQLVNNTTATTVYPYGAISTFENLTAGNYTVFAQDAGGCIVQTTVILIQPAFISATITSTNASLLCHGDTNASVSAVSVTGGQGSYQYILNIYDATGTTIVFSTDAQINNTFTGLGVGIYSITITDGWNCDFTTNTVTITEPSPIVASLSLTDTLTCTTLAEVTISATGGTPPYLYSTDGVTYTTTTIYPVGAGTYQFYVTDANNCTAVLSNQVTILPVPALELNLNLNSASINCFGEATATIFADATGGLGNYNYTLLDNANNVLAGPQTSGSFLNLASGQYVVTVTSGDCSDTSSVITITDPQPLVVSSINITNVLCFGGENGAVEIIASGGTGIIQYAISPNLNQFFNTNTFTNLAPGNYDIIVQDQSGCFVLLNIDIIEPAELVADVTNVVQNLCLGDDDGSFDMLITGGTPPYSTSLNNPDPSSYVQDQLSFTGLAGGQAYFIFVKDANDCETVAFVSLDVPVEVIPSVTIDYNCTGNVPGNTVTVSVNADVVNAVTYSLDGGPYQVSNIFQNLTSGTHTIDVQHTNGCIKSVTFDIDAYDPILLTVTSAEDVLCNAGNTGSITVNATGGSGAIQYAISPNLTVFTSQNVYTDLTAGNYTIIAQDALGCTVSEIVTINEPSVIDISLGAVTQELCTNDANGSITINVTGGVAPYSTSLNNTTSYVPNQFTFSNLIGGQTYTIYVRDANNCDSSIQVTLDAPVTINPTAAITYNCTGNVPGNTVTISVDASVVGAVTYSLDGGAYQASNVFQNLTSGSHTVNVQHTNGCIKSVTFTIDAYNPIVLTLSSVVDVLCNAGNTGSITVNATGGSGAIQYAISPNLTVFTSQNVYPNLTAGDYTIIAQDALGCTVSETITINEPSVIDITLGAVIQELCTNDANGSITINVTGGVAPYSTSLNNTTSYVPNQFTFSNLIGGQTYTIYVRDANNCDSSIQVTLDAPVTINPTAAITYNCTGNVPGNTVTISVDASVVGAVTYSLDGGAYQASNVFQNLTSGSHTVNVQHTNGCIKSVTFTIDTYNPIVLTLSSVVDVLCNAGNTGSITVNATGGSGAIQYAISPNLTVFTSQNVYPNLVAGSYTIIAQDAIGCTVSETITINEPTAIGITLGTVIQELCTNDANGSITINVTGGVAPYSTSLNNTTSYVPNQFIFSNLIGGQTYTIYVRDANNCVSSIQVTLDAPVTINPTAAVTYACTGNVPNNTVTISVNASVVGAVTYSLDGGAYQANNVFQNLTPGSHTVNVQHTNGCIKPVTFTVNPTTPITLNLSSVVNVACNGTNTGSITATTTGGTGAIQYAISPNLTVFTSQNIFNNLAAGTYTVIAQDAIGCSTSQTVTITQPNAVAITAGTVVQELCSGDANASITINVTGGVAPYATSLNNTFNFIPNQFTFNNLVGGQTYTIFVRDANNCITSIPVTLNPSVNINPSVAVNYNCNANTVGNTVTVTVDASVASSVQYALDGGAYQNSPTFTDVAVGPHTITVLHSNGCQKTVSFVINPTTPLQATFSTVHVTCFGLTNGSITVNPTGGTAPYQYAISPNLTTFVSSNVFNNLAAGTYSVIVRDAIGCQVELIIKVDEPASLTATIDAVTQDLCVGDSDGAITIAVSGGTAPYATSLTQNGNYVANQFTFENLLGGQTYTVYVRDANNCQTSVSITLDPFVDIQAQVAVDYGCLSSSSENTVTVTVNSTIAGSVTYSLDGMPFQSSNIFTNLSNGSHTVMVVHTNGCFDEVTFTISNQTPLSLTLVESAMNQITATAAGGSGIYTYYLNGQNYGTQNVFQIFATGTYVVQVEDSYGCIAEESIFITFIDIDIPNFFTPNDDGENDLWTPTNLDGFPNIRIYVHDRYGRNITQFGQNGGWDGTYNGKPLPTGDYWYTITLQNGRKIVGNVTLYR</sequence>
<feature type="signal peptide" evidence="1">
    <location>
        <begin position="1"/>
        <end position="28"/>
    </location>
</feature>
<dbReference type="InterPro" id="IPR026341">
    <property type="entry name" value="T9SS_type_B"/>
</dbReference>
<dbReference type="Pfam" id="PF13573">
    <property type="entry name" value="SprB"/>
    <property type="match status" value="17"/>
</dbReference>
<name>A0A916XZS7_9FLAO</name>
<keyword evidence="3" id="KW-1185">Reference proteome</keyword>
<protein>
    <recommendedName>
        <fullName evidence="4">Gliding motility-associated C-terminal domain-containing protein</fullName>
    </recommendedName>
</protein>
<proteinExistence type="predicted"/>
<organism evidence="2 3">
    <name type="scientific">Flavobacterium orientale</name>
    <dbReference type="NCBI Taxonomy" id="1756020"/>
    <lineage>
        <taxon>Bacteria</taxon>
        <taxon>Pseudomonadati</taxon>
        <taxon>Bacteroidota</taxon>
        <taxon>Flavobacteriia</taxon>
        <taxon>Flavobacteriales</taxon>
        <taxon>Flavobacteriaceae</taxon>
        <taxon>Flavobacterium</taxon>
    </lineage>
</organism>
<accession>A0A916XZS7</accession>
<gene>
    <name evidence="2" type="ORF">GCM10011343_10800</name>
</gene>
<evidence type="ECO:0000313" key="2">
    <source>
        <dbReference type="EMBL" id="GGD22426.1"/>
    </source>
</evidence>
<keyword evidence="1" id="KW-0732">Signal</keyword>
<dbReference type="NCBIfam" id="TIGR04131">
    <property type="entry name" value="Bac_Flav_CTERM"/>
    <property type="match status" value="1"/>
</dbReference>
<dbReference type="Proteomes" id="UP000625735">
    <property type="component" value="Unassembled WGS sequence"/>
</dbReference>
<dbReference type="Gene3D" id="2.60.40.740">
    <property type="match status" value="2"/>
</dbReference>
<dbReference type="Pfam" id="PF13585">
    <property type="entry name" value="CHU_C"/>
    <property type="match status" value="1"/>
</dbReference>
<comment type="caution">
    <text evidence="2">The sequence shown here is derived from an EMBL/GenBank/DDBJ whole genome shotgun (WGS) entry which is preliminary data.</text>
</comment>
<dbReference type="InterPro" id="IPR025667">
    <property type="entry name" value="SprB_repeat"/>
</dbReference>
<reference evidence="2" key="1">
    <citation type="journal article" date="2014" name="Int. J. Syst. Evol. Microbiol.">
        <title>Complete genome sequence of Corynebacterium casei LMG S-19264T (=DSM 44701T), isolated from a smear-ripened cheese.</title>
        <authorList>
            <consortium name="US DOE Joint Genome Institute (JGI-PGF)"/>
            <person name="Walter F."/>
            <person name="Albersmeier A."/>
            <person name="Kalinowski J."/>
            <person name="Ruckert C."/>
        </authorList>
    </citation>
    <scope>NUCLEOTIDE SEQUENCE</scope>
    <source>
        <strain evidence="2">CGMCC 1.12506</strain>
    </source>
</reference>
<reference evidence="2" key="2">
    <citation type="submission" date="2020-09" db="EMBL/GenBank/DDBJ databases">
        <authorList>
            <person name="Sun Q."/>
            <person name="Zhou Y."/>
        </authorList>
    </citation>
    <scope>NUCLEOTIDE SEQUENCE</scope>
    <source>
        <strain evidence="2">CGMCC 1.12506</strain>
    </source>
</reference>